<reference evidence="1 2" key="1">
    <citation type="submission" date="2016-10" db="EMBL/GenBank/DDBJ databases">
        <title>Genome sequence of Nocardia seriolae strain EM150506, isolated from Anguila japonica.</title>
        <authorList>
            <person name="Han H.-J."/>
        </authorList>
    </citation>
    <scope>NUCLEOTIDE SEQUENCE [LARGE SCALE GENOMIC DNA]</scope>
    <source>
        <strain evidence="1 2">EM150506</strain>
    </source>
</reference>
<dbReference type="KEGG" id="nsr:NS506_07102"/>
<dbReference type="EC" id="1.1.1.34" evidence="1"/>
<name>A0ABC8B472_9NOCA</name>
<gene>
    <name evidence="1" type="ORF">NS506_07102</name>
</gene>
<dbReference type="Gene3D" id="3.90.770.10">
    <property type="entry name" value="3-hydroxy-3-methylglutaryl-coenzyme A Reductase, Chain A, domain 2"/>
    <property type="match status" value="1"/>
</dbReference>
<keyword evidence="1" id="KW-0560">Oxidoreductase</keyword>
<protein>
    <submittedName>
        <fullName evidence="1">Hydroxymethylglutaryl-CoA reductase (NADPH)</fullName>
        <ecNumber evidence="1">1.1.1.34</ecNumber>
    </submittedName>
</protein>
<dbReference type="InterPro" id="IPR009029">
    <property type="entry name" value="HMG_CoA_Rdtase_sub-bd_dom_sf"/>
</dbReference>
<dbReference type="GO" id="GO:0004420">
    <property type="term" value="F:hydroxymethylglutaryl-CoA reductase (NADPH) activity"/>
    <property type="evidence" value="ECO:0007669"/>
    <property type="project" value="UniProtKB-EC"/>
</dbReference>
<sequence length="52" mass="5458">MNSAAAAAIPMKWVGPLRISGNFAEAEIEVPLATYETPLWPSVGRGAKVSMA</sequence>
<dbReference type="InterPro" id="IPR023074">
    <property type="entry name" value="HMG_CoA_Rdtase_cat_sf"/>
</dbReference>
<evidence type="ECO:0000313" key="2">
    <source>
        <dbReference type="Proteomes" id="UP000180166"/>
    </source>
</evidence>
<accession>A0ABC8B472</accession>
<organism evidence="1 2">
    <name type="scientific">Nocardia seriolae</name>
    <dbReference type="NCBI Taxonomy" id="37332"/>
    <lineage>
        <taxon>Bacteria</taxon>
        <taxon>Bacillati</taxon>
        <taxon>Actinomycetota</taxon>
        <taxon>Actinomycetes</taxon>
        <taxon>Mycobacteriales</taxon>
        <taxon>Nocardiaceae</taxon>
        <taxon>Nocardia</taxon>
    </lineage>
</organism>
<dbReference type="AlphaFoldDB" id="A0ABC8B472"/>
<proteinExistence type="predicted"/>
<dbReference type="SUPFAM" id="SSF56542">
    <property type="entry name" value="Substrate-binding domain of HMG-CoA reductase"/>
    <property type="match status" value="1"/>
</dbReference>
<dbReference type="EMBL" id="CP017839">
    <property type="protein sequence ID" value="APB01127.1"/>
    <property type="molecule type" value="Genomic_DNA"/>
</dbReference>
<evidence type="ECO:0000313" key="1">
    <source>
        <dbReference type="EMBL" id="APB01127.1"/>
    </source>
</evidence>
<dbReference type="Proteomes" id="UP000180166">
    <property type="component" value="Chromosome"/>
</dbReference>